<organism evidence="3 4">
    <name type="scientific">Naegleria lovaniensis</name>
    <name type="common">Amoeba</name>
    <dbReference type="NCBI Taxonomy" id="51637"/>
    <lineage>
        <taxon>Eukaryota</taxon>
        <taxon>Discoba</taxon>
        <taxon>Heterolobosea</taxon>
        <taxon>Tetramitia</taxon>
        <taxon>Eutetramitia</taxon>
        <taxon>Vahlkampfiidae</taxon>
        <taxon>Naegleria</taxon>
    </lineage>
</organism>
<dbReference type="Proteomes" id="UP000816034">
    <property type="component" value="Unassembled WGS sequence"/>
</dbReference>
<keyword evidence="4" id="KW-1185">Reference proteome</keyword>
<evidence type="ECO:0000256" key="1">
    <source>
        <dbReference type="SAM" id="MobiDB-lite"/>
    </source>
</evidence>
<dbReference type="RefSeq" id="XP_044553220.1">
    <property type="nucleotide sequence ID" value="XM_044690637.1"/>
</dbReference>
<sequence length="85" mass="9245">MSPSPFTHPFIQVIMHLTSPVTSNLFVFFSFKVNHWGKIKASLLASKLLRTKPRMASSSVASSSTTTIKDVSSTTTNPTASSRSQ</sequence>
<accession>A0AA88KPA7</accession>
<comment type="caution">
    <text evidence="3">The sequence shown here is derived from an EMBL/GenBank/DDBJ whole genome shotgun (WGS) entry which is preliminary data.</text>
</comment>
<reference evidence="3 4" key="1">
    <citation type="journal article" date="2018" name="BMC Genomics">
        <title>The genome of Naegleria lovaniensis, the basis for a comparative approach to unravel pathogenicity factors of the human pathogenic amoeba N. fowleri.</title>
        <authorList>
            <person name="Liechti N."/>
            <person name="Schurch N."/>
            <person name="Bruggmann R."/>
            <person name="Wittwer M."/>
        </authorList>
    </citation>
    <scope>NUCLEOTIDE SEQUENCE [LARGE SCALE GENOMIC DNA]</scope>
    <source>
        <strain evidence="3 4">ATCC 30569</strain>
    </source>
</reference>
<dbReference type="GeneID" id="68107081"/>
<protein>
    <submittedName>
        <fullName evidence="3">Uncharacterized protein</fullName>
    </submittedName>
</protein>
<keyword evidence="2" id="KW-0472">Membrane</keyword>
<evidence type="ECO:0000256" key="2">
    <source>
        <dbReference type="SAM" id="Phobius"/>
    </source>
</evidence>
<name>A0AA88KPA7_NAELO</name>
<evidence type="ECO:0000313" key="4">
    <source>
        <dbReference type="Proteomes" id="UP000816034"/>
    </source>
</evidence>
<dbReference type="AlphaFoldDB" id="A0AA88KPA7"/>
<feature type="transmembrane region" description="Helical" evidence="2">
    <location>
        <begin position="6"/>
        <end position="31"/>
    </location>
</feature>
<keyword evidence="2" id="KW-0812">Transmembrane</keyword>
<feature type="region of interest" description="Disordered" evidence="1">
    <location>
        <begin position="53"/>
        <end position="85"/>
    </location>
</feature>
<gene>
    <name evidence="3" type="ORF">C9374_014628</name>
</gene>
<feature type="compositionally biased region" description="Low complexity" evidence="1">
    <location>
        <begin position="56"/>
        <end position="76"/>
    </location>
</feature>
<evidence type="ECO:0000313" key="3">
    <source>
        <dbReference type="EMBL" id="KAG2389228.1"/>
    </source>
</evidence>
<proteinExistence type="predicted"/>
<keyword evidence="2" id="KW-1133">Transmembrane helix</keyword>
<dbReference type="EMBL" id="PYSW02000008">
    <property type="protein sequence ID" value="KAG2389228.1"/>
    <property type="molecule type" value="Genomic_DNA"/>
</dbReference>